<dbReference type="RefSeq" id="WP_310324182.1">
    <property type="nucleotide sequence ID" value="NZ_JAVDXV010000001.1"/>
</dbReference>
<dbReference type="Pfam" id="PF10096">
    <property type="entry name" value="DUF2334"/>
    <property type="match status" value="1"/>
</dbReference>
<evidence type="ECO:0000313" key="1">
    <source>
        <dbReference type="EMBL" id="MDR7331270.1"/>
    </source>
</evidence>
<dbReference type="Proteomes" id="UP001180825">
    <property type="component" value="Unassembled WGS sequence"/>
</dbReference>
<protein>
    <submittedName>
        <fullName evidence="1">Deacetylase</fullName>
    </submittedName>
</protein>
<dbReference type="Gene3D" id="3.20.20.370">
    <property type="entry name" value="Glycoside hydrolase/deacetylase"/>
    <property type="match status" value="1"/>
</dbReference>
<gene>
    <name evidence="1" type="ORF">J2X21_000382</name>
</gene>
<comment type="caution">
    <text evidence="1">The sequence shown here is derived from an EMBL/GenBank/DDBJ whole genome shotgun (WGS) entry which is preliminary data.</text>
</comment>
<dbReference type="EMBL" id="JAVDXV010000001">
    <property type="protein sequence ID" value="MDR7331270.1"/>
    <property type="molecule type" value="Genomic_DNA"/>
</dbReference>
<proteinExistence type="predicted"/>
<reference evidence="1 2" key="1">
    <citation type="submission" date="2023-07" db="EMBL/GenBank/DDBJ databases">
        <title>Sorghum-associated microbial communities from plants grown in Nebraska, USA.</title>
        <authorList>
            <person name="Schachtman D."/>
        </authorList>
    </citation>
    <scope>NUCLEOTIDE SEQUENCE [LARGE SCALE GENOMIC DNA]</scope>
    <source>
        <strain evidence="1 2">BE316</strain>
    </source>
</reference>
<keyword evidence="2" id="KW-1185">Reference proteome</keyword>
<evidence type="ECO:0000313" key="2">
    <source>
        <dbReference type="Proteomes" id="UP001180825"/>
    </source>
</evidence>
<organism evidence="1 2">
    <name type="scientific">Roseateles asaccharophilus</name>
    <dbReference type="NCBI Taxonomy" id="582607"/>
    <lineage>
        <taxon>Bacteria</taxon>
        <taxon>Pseudomonadati</taxon>
        <taxon>Pseudomonadota</taxon>
        <taxon>Betaproteobacteria</taxon>
        <taxon>Burkholderiales</taxon>
        <taxon>Sphaerotilaceae</taxon>
        <taxon>Roseateles</taxon>
    </lineage>
</organism>
<dbReference type="InterPro" id="IPR018763">
    <property type="entry name" value="DUF2334"/>
</dbReference>
<sequence length="301" mass="32429">MNTLTGLTLRAPLALLPLPTATAPRRVEACSARDLCVLLHDVSPANWEGCQRVVTELRGCADRAGVALPLTLLVVPRQRGDDTLPARYLRWLHAMAGAGHELCLHGLTHRDDRGAPRRLHDWLRGLPAVGGGEFAALQLEEAQQRLAEGRSWARALGFTMDGFAAPAWRLSPASLQAVAAAGFTHTCTPGEILSLPQRRVLAAPRLMLDGRAGRRQLSIARNRHLASSAQDARLLRLELRPGDADDPELLQGWTQLLDDALRARVPLRLGEAGQLAGHFGAPAQGLSASVPPSAAYSFSRL</sequence>
<dbReference type="SUPFAM" id="SSF88713">
    <property type="entry name" value="Glycoside hydrolase/deacetylase"/>
    <property type="match status" value="1"/>
</dbReference>
<dbReference type="InterPro" id="IPR011330">
    <property type="entry name" value="Glyco_hydro/deAcase_b/a-brl"/>
</dbReference>
<name>A0ABU2A2F8_9BURK</name>
<accession>A0ABU2A2F8</accession>